<feature type="transmembrane region" description="Helical" evidence="1">
    <location>
        <begin position="85"/>
        <end position="108"/>
    </location>
</feature>
<dbReference type="Gene3D" id="2.40.50.1020">
    <property type="entry name" value="LytTr DNA-binding domain"/>
    <property type="match status" value="1"/>
</dbReference>
<dbReference type="PROSITE" id="PS50930">
    <property type="entry name" value="HTH_LYTTR"/>
    <property type="match status" value="1"/>
</dbReference>
<reference evidence="3 4" key="1">
    <citation type="submission" date="2022-01" db="EMBL/GenBank/DDBJ databases">
        <title>Octadecabacter sp. nov., isolated from a marine alga.</title>
        <authorList>
            <person name="Jin M.S."/>
            <person name="Kim H.M."/>
            <person name="Han D.M."/>
            <person name="Jung J.J."/>
            <person name="Jeon C.O."/>
        </authorList>
    </citation>
    <scope>NUCLEOTIDE SEQUENCE [LARGE SCALE GENOMIC DNA]</scope>
    <source>
        <strain evidence="3 4">G9-8</strain>
    </source>
</reference>
<gene>
    <name evidence="3" type="ORF">L0664_14680</name>
</gene>
<sequence>MLIPPVIRQTNRLAAQKITSSVFWIIIITTILLCFLGGPFGTLENLPSGFRLIYWSLSVTTTGVLGLWVHSLVRTQGWEGWLKISIVSGVFGLCVGGVIVLLGLTMLGPLENTPGAIETFGYSFPSAAVIFFVSIHAHTLMSETSLSPKNKVPALMKRLDTHTDAVQILALCAQDHYVEVITEKGSELCLLRLNDAISETAPLMGFQIHRSHWVAKSAVEAVEIKGSAPYVKLVNGKTLSISQSRLKKFEQFLQGHGQ</sequence>
<keyword evidence="1" id="KW-0812">Transmembrane</keyword>
<accession>A0ABS9CZV1</accession>
<dbReference type="Proteomes" id="UP001200557">
    <property type="component" value="Unassembled WGS sequence"/>
</dbReference>
<protein>
    <submittedName>
        <fullName evidence="3">LytTR family transcriptional regulator</fullName>
    </submittedName>
</protein>
<comment type="caution">
    <text evidence="3">The sequence shown here is derived from an EMBL/GenBank/DDBJ whole genome shotgun (WGS) entry which is preliminary data.</text>
</comment>
<proteinExistence type="predicted"/>
<evidence type="ECO:0000313" key="4">
    <source>
        <dbReference type="Proteomes" id="UP001200557"/>
    </source>
</evidence>
<dbReference type="Pfam" id="PF04397">
    <property type="entry name" value="LytTR"/>
    <property type="match status" value="1"/>
</dbReference>
<keyword evidence="1" id="KW-0472">Membrane</keyword>
<dbReference type="InterPro" id="IPR007492">
    <property type="entry name" value="LytTR_DNA-bd_dom"/>
</dbReference>
<feature type="transmembrane region" description="Helical" evidence="1">
    <location>
        <begin position="120"/>
        <end position="141"/>
    </location>
</feature>
<evidence type="ECO:0000313" key="3">
    <source>
        <dbReference type="EMBL" id="MCF2872317.1"/>
    </source>
</evidence>
<organism evidence="3 4">
    <name type="scientific">Octadecabacter dasysiphoniae</name>
    <dbReference type="NCBI Taxonomy" id="2909341"/>
    <lineage>
        <taxon>Bacteria</taxon>
        <taxon>Pseudomonadati</taxon>
        <taxon>Pseudomonadota</taxon>
        <taxon>Alphaproteobacteria</taxon>
        <taxon>Rhodobacterales</taxon>
        <taxon>Roseobacteraceae</taxon>
        <taxon>Octadecabacter</taxon>
    </lineage>
</organism>
<keyword evidence="1" id="KW-1133">Transmembrane helix</keyword>
<keyword evidence="4" id="KW-1185">Reference proteome</keyword>
<feature type="transmembrane region" description="Helical" evidence="1">
    <location>
        <begin position="21"/>
        <end position="40"/>
    </location>
</feature>
<evidence type="ECO:0000259" key="2">
    <source>
        <dbReference type="PROSITE" id="PS50930"/>
    </source>
</evidence>
<dbReference type="RefSeq" id="WP_235226649.1">
    <property type="nucleotide sequence ID" value="NZ_JAKGAQ010000004.1"/>
</dbReference>
<dbReference type="SMART" id="SM00850">
    <property type="entry name" value="LytTR"/>
    <property type="match status" value="1"/>
</dbReference>
<feature type="domain" description="HTH LytTR-type" evidence="2">
    <location>
        <begin position="168"/>
        <end position="255"/>
    </location>
</feature>
<name>A0ABS9CZV1_9RHOB</name>
<dbReference type="EMBL" id="JAKGAQ010000004">
    <property type="protein sequence ID" value="MCF2872317.1"/>
    <property type="molecule type" value="Genomic_DNA"/>
</dbReference>
<evidence type="ECO:0000256" key="1">
    <source>
        <dbReference type="SAM" id="Phobius"/>
    </source>
</evidence>
<feature type="transmembrane region" description="Helical" evidence="1">
    <location>
        <begin position="52"/>
        <end position="73"/>
    </location>
</feature>